<accession>A0A1X7KPN7</accession>
<dbReference type="OrthoDB" id="6397760at2"/>
<dbReference type="Gene3D" id="3.30.750.44">
    <property type="match status" value="1"/>
</dbReference>
<dbReference type="InterPro" id="IPR029045">
    <property type="entry name" value="ClpP/crotonase-like_dom_sf"/>
</dbReference>
<dbReference type="SUPFAM" id="SSF52096">
    <property type="entry name" value="ClpP/crotonase"/>
    <property type="match status" value="1"/>
</dbReference>
<dbReference type="RefSeq" id="WP_085518129.1">
    <property type="nucleotide sequence ID" value="NZ_FXAW01000006.1"/>
</dbReference>
<organism evidence="2 3">
    <name type="scientific">Marivirga sericea</name>
    <dbReference type="NCBI Taxonomy" id="1028"/>
    <lineage>
        <taxon>Bacteria</taxon>
        <taxon>Pseudomonadati</taxon>
        <taxon>Bacteroidota</taxon>
        <taxon>Cytophagia</taxon>
        <taxon>Cytophagales</taxon>
        <taxon>Marivirgaceae</taxon>
        <taxon>Marivirga</taxon>
    </lineage>
</organism>
<dbReference type="STRING" id="1028.SAMN05661096_02975"/>
<evidence type="ECO:0000313" key="2">
    <source>
        <dbReference type="EMBL" id="SMG43082.1"/>
    </source>
</evidence>
<evidence type="ECO:0000313" key="3">
    <source>
        <dbReference type="Proteomes" id="UP000193804"/>
    </source>
</evidence>
<dbReference type="GO" id="GO:0006508">
    <property type="term" value="P:proteolysis"/>
    <property type="evidence" value="ECO:0007669"/>
    <property type="project" value="UniProtKB-KW"/>
</dbReference>
<dbReference type="SMART" id="SM00245">
    <property type="entry name" value="TSPc"/>
    <property type="match status" value="1"/>
</dbReference>
<name>A0A1X7KPN7_9BACT</name>
<keyword evidence="3" id="KW-1185">Reference proteome</keyword>
<reference evidence="3" key="1">
    <citation type="submission" date="2017-04" db="EMBL/GenBank/DDBJ databases">
        <authorList>
            <person name="Varghese N."/>
            <person name="Submissions S."/>
        </authorList>
    </citation>
    <scope>NUCLEOTIDE SEQUENCE [LARGE SCALE GENOMIC DNA]</scope>
    <source>
        <strain evidence="3">DSM 4125</strain>
    </source>
</reference>
<dbReference type="PANTHER" id="PTHR32060">
    <property type="entry name" value="TAIL-SPECIFIC PROTEASE"/>
    <property type="match status" value="1"/>
</dbReference>
<evidence type="ECO:0000259" key="1">
    <source>
        <dbReference type="SMART" id="SM00245"/>
    </source>
</evidence>
<dbReference type="EMBL" id="FXAW01000006">
    <property type="protein sequence ID" value="SMG43082.1"/>
    <property type="molecule type" value="Genomic_DNA"/>
</dbReference>
<dbReference type="CDD" id="cd07562">
    <property type="entry name" value="Peptidase_S41_TRI"/>
    <property type="match status" value="1"/>
</dbReference>
<sequence length="355" mass="40426">MSLRNITILLLLFLALSSCERLFMKEEPEPENAAIFDHLWETVDEKYSFFEDKNIDWDSARDVFRPKAIEARNSVELFNVLADMLFILKDGHVNISAGIDLSRNWDWFLEYPTNFNFDVIERNYLAPSEDYQISGPIHNTIIDSVGYMYYESFSNNVSTSLMDYLVLKFLINEEEESFQLNSLDGPVAGIIIDVRNNGGGSISNAFTIANRFAGDRVKVADWFYKTGPDHDDFSRAEEKFIEFDGNEDYKFNKPIVVLINRSSYSSANFFASMMSFLPNVTLMGDQTGGGGGLPINDELPNGWRYRFSSTRTLDANGNNIEFGVKPDILVQLDSTGFIEGNDRMIEEAIDFIKSQ</sequence>
<gene>
    <name evidence="2" type="ORF">SAMN05661096_02975</name>
</gene>
<keyword evidence="2" id="KW-0645">Protease</keyword>
<protein>
    <submittedName>
        <fullName evidence="2">Tricorn protease C1 domain-containing protein</fullName>
    </submittedName>
</protein>
<keyword evidence="2" id="KW-0378">Hydrolase</keyword>
<dbReference type="InterPro" id="IPR005151">
    <property type="entry name" value="Tail-specific_protease"/>
</dbReference>
<dbReference type="PANTHER" id="PTHR32060:SF22">
    <property type="entry name" value="CARBOXYL-TERMINAL-PROCESSING PEPTIDASE 3, CHLOROPLASTIC"/>
    <property type="match status" value="1"/>
</dbReference>
<dbReference type="Proteomes" id="UP000193804">
    <property type="component" value="Unassembled WGS sequence"/>
</dbReference>
<dbReference type="Gene3D" id="3.90.226.10">
    <property type="entry name" value="2-enoyl-CoA Hydratase, Chain A, domain 1"/>
    <property type="match status" value="1"/>
</dbReference>
<dbReference type="Pfam" id="PF03572">
    <property type="entry name" value="Peptidase_S41"/>
    <property type="match status" value="1"/>
</dbReference>
<dbReference type="GO" id="GO:0008236">
    <property type="term" value="F:serine-type peptidase activity"/>
    <property type="evidence" value="ECO:0007669"/>
    <property type="project" value="InterPro"/>
</dbReference>
<dbReference type="AlphaFoldDB" id="A0A1X7KPN7"/>
<dbReference type="Pfam" id="PF14684">
    <property type="entry name" value="Tricorn_C1"/>
    <property type="match status" value="1"/>
</dbReference>
<dbReference type="GO" id="GO:0004175">
    <property type="term" value="F:endopeptidase activity"/>
    <property type="evidence" value="ECO:0007669"/>
    <property type="project" value="TreeGrafter"/>
</dbReference>
<dbReference type="InterPro" id="IPR028204">
    <property type="entry name" value="Tricorn_C1"/>
</dbReference>
<feature type="domain" description="Tail specific protease" evidence="1">
    <location>
        <begin position="134"/>
        <end position="331"/>
    </location>
</feature>
<proteinExistence type="predicted"/>
<dbReference type="PROSITE" id="PS51257">
    <property type="entry name" value="PROKAR_LIPOPROTEIN"/>
    <property type="match status" value="1"/>
</dbReference>